<evidence type="ECO:0000313" key="4">
    <source>
        <dbReference type="Proteomes" id="UP000243807"/>
    </source>
</evidence>
<reference evidence="3 4" key="1">
    <citation type="submission" date="2017-01" db="EMBL/GenBank/DDBJ databases">
        <title>Draft sequence of Acidihalobacter ferrooxidans strain DSM 14175 (strain V8).</title>
        <authorList>
            <person name="Khaleque H.N."/>
            <person name="Ramsay J.P."/>
            <person name="Murphy R.J.T."/>
            <person name="Kaksonen A.H."/>
            <person name="Boxall N.J."/>
            <person name="Watkin E.L.J."/>
        </authorList>
    </citation>
    <scope>NUCLEOTIDE SEQUENCE [LARGE SCALE GENOMIC DNA]</scope>
    <source>
        <strain evidence="3 4">V8</strain>
    </source>
</reference>
<dbReference type="EMBL" id="CP019434">
    <property type="protein sequence ID" value="APZ43556.1"/>
    <property type="molecule type" value="Genomic_DNA"/>
</dbReference>
<dbReference type="Proteomes" id="UP000243807">
    <property type="component" value="Chromosome"/>
</dbReference>
<proteinExistence type="inferred from homology"/>
<protein>
    <recommendedName>
        <fullName evidence="5">YggT family protein</fullName>
    </recommendedName>
</protein>
<dbReference type="STRING" id="1765967.BW247_11035"/>
<accession>A0A1P8UI99</accession>
<evidence type="ECO:0000256" key="2">
    <source>
        <dbReference type="SAM" id="Phobius"/>
    </source>
</evidence>
<dbReference type="KEGG" id="afy:BW247_11035"/>
<keyword evidence="4" id="KW-1185">Reference proteome</keyword>
<evidence type="ECO:0000313" key="3">
    <source>
        <dbReference type="EMBL" id="APZ43556.1"/>
    </source>
</evidence>
<feature type="transmembrane region" description="Helical" evidence="2">
    <location>
        <begin position="109"/>
        <end position="134"/>
    </location>
</feature>
<keyword evidence="2" id="KW-0472">Membrane</keyword>
<evidence type="ECO:0008006" key="5">
    <source>
        <dbReference type="Google" id="ProtNLM"/>
    </source>
</evidence>
<dbReference type="Pfam" id="PF02325">
    <property type="entry name" value="CCB3_YggT"/>
    <property type="match status" value="2"/>
</dbReference>
<feature type="transmembrane region" description="Helical" evidence="2">
    <location>
        <begin position="7"/>
        <end position="29"/>
    </location>
</feature>
<gene>
    <name evidence="3" type="ORF">BW247_11035</name>
</gene>
<dbReference type="GO" id="GO:0016020">
    <property type="term" value="C:membrane"/>
    <property type="evidence" value="ECO:0007669"/>
    <property type="project" value="InterPro"/>
</dbReference>
<dbReference type="InterPro" id="IPR003425">
    <property type="entry name" value="CCB3/YggT"/>
</dbReference>
<feature type="transmembrane region" description="Helical" evidence="2">
    <location>
        <begin position="81"/>
        <end position="102"/>
    </location>
</feature>
<name>A0A1P8UI99_9GAMM</name>
<dbReference type="RefSeq" id="WP_076837196.1">
    <property type="nucleotide sequence ID" value="NZ_CP019434.1"/>
</dbReference>
<evidence type="ECO:0000256" key="1">
    <source>
        <dbReference type="ARBA" id="ARBA00010894"/>
    </source>
</evidence>
<comment type="similarity">
    <text evidence="1">Belongs to the YggT family.</text>
</comment>
<dbReference type="OrthoDB" id="9806665at2"/>
<dbReference type="PANTHER" id="PTHR33219">
    <property type="entry name" value="YLMG HOMOLOG PROTEIN 2, CHLOROPLASTIC"/>
    <property type="match status" value="1"/>
</dbReference>
<keyword evidence="2" id="KW-1133">Transmembrane helix</keyword>
<feature type="transmembrane region" description="Helical" evidence="2">
    <location>
        <begin position="154"/>
        <end position="179"/>
    </location>
</feature>
<sequence length="184" mass="19843">MNPGTQIGLMLVNALFSFYIVVVMLRLLFALLHADFYNPVSQFVVTLTNPPLRVLRRFVPAIGRLDTASVVLIVVLQVVEIYLLGALQGIVPPLLAVLILGVRELLSLLIYLYIGAIIVMALLSWVSMAGGGYNPIAALLDTLTRPLLAPIRKVVPLIGMVDLSPLIALLALNAALILVRSVLG</sequence>
<dbReference type="PANTHER" id="PTHR33219:SF14">
    <property type="entry name" value="PROTEIN COFACTOR ASSEMBLY OF COMPLEX C SUBUNIT B CCB3, CHLOROPLASTIC-RELATED"/>
    <property type="match status" value="1"/>
</dbReference>
<keyword evidence="2" id="KW-0812">Transmembrane</keyword>
<organism evidence="3 4">
    <name type="scientific">Acidihalobacter ferrooxydans</name>
    <dbReference type="NCBI Taxonomy" id="1765967"/>
    <lineage>
        <taxon>Bacteria</taxon>
        <taxon>Pseudomonadati</taxon>
        <taxon>Pseudomonadota</taxon>
        <taxon>Gammaproteobacteria</taxon>
        <taxon>Chromatiales</taxon>
        <taxon>Ectothiorhodospiraceae</taxon>
        <taxon>Acidihalobacter</taxon>
    </lineage>
</organism>
<dbReference type="AlphaFoldDB" id="A0A1P8UI99"/>